<proteinExistence type="predicted"/>
<evidence type="ECO:0000313" key="2">
    <source>
        <dbReference type="EMBL" id="KAJ4390730.1"/>
    </source>
</evidence>
<name>A0A9W8YTI7_9PEZI</name>
<dbReference type="AlphaFoldDB" id="A0A9W8YTI7"/>
<dbReference type="OrthoDB" id="4764735at2759"/>
<comment type="caution">
    <text evidence="2">The sequence shown here is derived from an EMBL/GenBank/DDBJ whole genome shotgun (WGS) entry which is preliminary data.</text>
</comment>
<organism evidence="2 3">
    <name type="scientific">Gnomoniopsis smithogilvyi</name>
    <dbReference type="NCBI Taxonomy" id="1191159"/>
    <lineage>
        <taxon>Eukaryota</taxon>
        <taxon>Fungi</taxon>
        <taxon>Dikarya</taxon>
        <taxon>Ascomycota</taxon>
        <taxon>Pezizomycotina</taxon>
        <taxon>Sordariomycetes</taxon>
        <taxon>Sordariomycetidae</taxon>
        <taxon>Diaporthales</taxon>
        <taxon>Gnomoniaceae</taxon>
        <taxon>Gnomoniopsis</taxon>
    </lineage>
</organism>
<accession>A0A9W8YTI7</accession>
<evidence type="ECO:0000256" key="1">
    <source>
        <dbReference type="SAM" id="MobiDB-lite"/>
    </source>
</evidence>
<reference evidence="2" key="1">
    <citation type="submission" date="2022-10" db="EMBL/GenBank/DDBJ databases">
        <title>Tapping the CABI collections for fungal endophytes: first genome assemblies for Collariella, Neodidymelliopsis, Ascochyta clinopodiicola, Didymella pomorum, Didymosphaeria variabile, Neocosmospora piperis and Neocucurbitaria cava.</title>
        <authorList>
            <person name="Hill R."/>
        </authorList>
    </citation>
    <scope>NUCLEOTIDE SEQUENCE</scope>
    <source>
        <strain evidence="2">IMI 355082</strain>
    </source>
</reference>
<protein>
    <submittedName>
        <fullName evidence="2">Uncharacterized protein</fullName>
    </submittedName>
</protein>
<feature type="region of interest" description="Disordered" evidence="1">
    <location>
        <begin position="1"/>
        <end position="28"/>
    </location>
</feature>
<dbReference type="Proteomes" id="UP001140453">
    <property type="component" value="Unassembled WGS sequence"/>
</dbReference>
<evidence type="ECO:0000313" key="3">
    <source>
        <dbReference type="Proteomes" id="UP001140453"/>
    </source>
</evidence>
<sequence length="377" mass="41959">MEDEQKNETSNTNVPDQGGKHDNCEPSHQVRFAFGPDGQFYIHTRSGPVYEYYFKLARHSTKEVHVDSQTCCVAITADGGIFQAVSTCSSSSKSPGPTILYSGPAGPASAFELAYWQLTQKFGTQHLFPLDDQSRANFTLGPRGSYFVVTRDGPHWHNLPEDLAAEIETAKRTPFHVALGVDQTWVCIWEDHTFSWNLRNKYSGLAAKLQAYANIKDTVALVALAPYDDRNSWIMVDCDGVILYSINGPTNQELHQIHSLTVRYMQGQARRTGQTISNMHTWGRGNSAKKEITPYTNFDKPEPLLLRRLLPFSQQLQEMKRHVPYRLRQQDVVVSTAVGCSMAIYCRIFGVKARPALAAGALAGLVTFGAVSQNGLV</sequence>
<keyword evidence="3" id="KW-1185">Reference proteome</keyword>
<gene>
    <name evidence="2" type="ORF">N0V93_004328</name>
</gene>
<dbReference type="EMBL" id="JAPEVB010000003">
    <property type="protein sequence ID" value="KAJ4390730.1"/>
    <property type="molecule type" value="Genomic_DNA"/>
</dbReference>